<feature type="compositionally biased region" description="Polar residues" evidence="1">
    <location>
        <begin position="22"/>
        <end position="31"/>
    </location>
</feature>
<name>A0A0B6YQP4_9EUPU</name>
<protein>
    <submittedName>
        <fullName evidence="2">Uncharacterized protein</fullName>
    </submittedName>
</protein>
<proteinExistence type="predicted"/>
<gene>
    <name evidence="2" type="primary">ORF33447</name>
</gene>
<dbReference type="AlphaFoldDB" id="A0A0B6YQP4"/>
<dbReference type="EMBL" id="HACG01011683">
    <property type="protein sequence ID" value="CEK58548.1"/>
    <property type="molecule type" value="Transcribed_RNA"/>
</dbReference>
<reference evidence="2" key="1">
    <citation type="submission" date="2014-12" db="EMBL/GenBank/DDBJ databases">
        <title>Insight into the proteome of Arion vulgaris.</title>
        <authorList>
            <person name="Aradska J."/>
            <person name="Bulat T."/>
            <person name="Smidak R."/>
            <person name="Sarate P."/>
            <person name="Gangsoo J."/>
            <person name="Sialana F."/>
            <person name="Bilban M."/>
            <person name="Lubec G."/>
        </authorList>
    </citation>
    <scope>NUCLEOTIDE SEQUENCE</scope>
    <source>
        <tissue evidence="2">Skin</tissue>
    </source>
</reference>
<evidence type="ECO:0000313" key="2">
    <source>
        <dbReference type="EMBL" id="CEK58548.1"/>
    </source>
</evidence>
<organism evidence="2">
    <name type="scientific">Arion vulgaris</name>
    <dbReference type="NCBI Taxonomy" id="1028688"/>
    <lineage>
        <taxon>Eukaryota</taxon>
        <taxon>Metazoa</taxon>
        <taxon>Spiralia</taxon>
        <taxon>Lophotrochozoa</taxon>
        <taxon>Mollusca</taxon>
        <taxon>Gastropoda</taxon>
        <taxon>Heterobranchia</taxon>
        <taxon>Euthyneura</taxon>
        <taxon>Panpulmonata</taxon>
        <taxon>Eupulmonata</taxon>
        <taxon>Stylommatophora</taxon>
        <taxon>Helicina</taxon>
        <taxon>Arionoidea</taxon>
        <taxon>Arionidae</taxon>
        <taxon>Arion</taxon>
    </lineage>
</organism>
<evidence type="ECO:0000256" key="1">
    <source>
        <dbReference type="SAM" id="MobiDB-lite"/>
    </source>
</evidence>
<feature type="non-terminal residue" evidence="2">
    <location>
        <position position="1"/>
    </location>
</feature>
<accession>A0A0B6YQP4</accession>
<feature type="region of interest" description="Disordered" evidence="1">
    <location>
        <begin position="12"/>
        <end position="31"/>
    </location>
</feature>
<sequence length="51" mass="6059">CYFRIRGWCQSRDDSSQDETDALTSKMGQQSVEMTAYSTHEETVEYDRFRL</sequence>